<evidence type="ECO:0000313" key="2">
    <source>
        <dbReference type="Proteomes" id="UP000053263"/>
    </source>
</evidence>
<protein>
    <submittedName>
        <fullName evidence="1">Uncharacterized protein</fullName>
    </submittedName>
</protein>
<evidence type="ECO:0000313" key="1">
    <source>
        <dbReference type="EMBL" id="KII83582.1"/>
    </source>
</evidence>
<dbReference type="Proteomes" id="UP000053263">
    <property type="component" value="Unassembled WGS sequence"/>
</dbReference>
<reference evidence="1 2" key="1">
    <citation type="submission" date="2014-06" db="EMBL/GenBank/DDBJ databases">
        <title>Evolutionary Origins and Diversification of the Mycorrhizal Mutualists.</title>
        <authorList>
            <consortium name="DOE Joint Genome Institute"/>
            <consortium name="Mycorrhizal Genomics Consortium"/>
            <person name="Kohler A."/>
            <person name="Kuo A."/>
            <person name="Nagy L.G."/>
            <person name="Floudas D."/>
            <person name="Copeland A."/>
            <person name="Barry K.W."/>
            <person name="Cichocki N."/>
            <person name="Veneault-Fourrey C."/>
            <person name="LaButti K."/>
            <person name="Lindquist E.A."/>
            <person name="Lipzen A."/>
            <person name="Lundell T."/>
            <person name="Morin E."/>
            <person name="Murat C."/>
            <person name="Riley R."/>
            <person name="Ohm R."/>
            <person name="Sun H."/>
            <person name="Tunlid A."/>
            <person name="Henrissat B."/>
            <person name="Grigoriev I.V."/>
            <person name="Hibbett D.S."/>
            <person name="Martin F."/>
        </authorList>
    </citation>
    <scope>NUCLEOTIDE SEQUENCE [LARGE SCALE GENOMIC DNA]</scope>
    <source>
        <strain evidence="1 2">FD-325 SS-3</strain>
    </source>
</reference>
<dbReference type="EMBL" id="KN832575">
    <property type="protein sequence ID" value="KII83582.1"/>
    <property type="molecule type" value="Genomic_DNA"/>
</dbReference>
<dbReference type="AlphaFoldDB" id="A0A0C9SQC2"/>
<dbReference type="Gene3D" id="1.10.340.70">
    <property type="match status" value="1"/>
</dbReference>
<name>A0A0C9SQC2_PLICR</name>
<organism evidence="1 2">
    <name type="scientific">Plicaturopsis crispa FD-325 SS-3</name>
    <dbReference type="NCBI Taxonomy" id="944288"/>
    <lineage>
        <taxon>Eukaryota</taxon>
        <taxon>Fungi</taxon>
        <taxon>Dikarya</taxon>
        <taxon>Basidiomycota</taxon>
        <taxon>Agaricomycotina</taxon>
        <taxon>Agaricomycetes</taxon>
        <taxon>Agaricomycetidae</taxon>
        <taxon>Amylocorticiales</taxon>
        <taxon>Amylocorticiaceae</taxon>
        <taxon>Plicatura</taxon>
        <taxon>Plicaturopsis crispa</taxon>
    </lineage>
</organism>
<feature type="non-terminal residue" evidence="1">
    <location>
        <position position="104"/>
    </location>
</feature>
<dbReference type="OrthoDB" id="3245961at2759"/>
<proteinExistence type="predicted"/>
<dbReference type="HOGENOM" id="CLU_135406_1_0_1"/>
<sequence length="104" mass="12238">MEHLSDRYWAATHRPPTLLIHMDEEYMAKFVDGYKSDPVFRERWNEAEANDDKWHAGKRYYKDDKGLLYFRDADFQPRLCVPANERATILREAHETPLGSAHAG</sequence>
<accession>A0A0C9SQC2</accession>
<keyword evidence="2" id="KW-1185">Reference proteome</keyword>
<gene>
    <name evidence="1" type="ORF">PLICRDRAFT_119199</name>
</gene>